<proteinExistence type="predicted"/>
<dbReference type="Proteomes" id="UP000265618">
    <property type="component" value="Unassembled WGS sequence"/>
</dbReference>
<dbReference type="OrthoDB" id="4161376at2759"/>
<feature type="transmembrane region" description="Helical" evidence="2">
    <location>
        <begin position="174"/>
        <end position="195"/>
    </location>
</feature>
<feature type="transmembrane region" description="Helical" evidence="2">
    <location>
        <begin position="75"/>
        <end position="95"/>
    </location>
</feature>
<dbReference type="AlphaFoldDB" id="A0A9K3CSX3"/>
<feature type="transmembrane region" description="Helical" evidence="2">
    <location>
        <begin position="138"/>
        <end position="159"/>
    </location>
</feature>
<dbReference type="Gene3D" id="1.20.1250.20">
    <property type="entry name" value="MFS general substrate transporter like domains"/>
    <property type="match status" value="1"/>
</dbReference>
<dbReference type="EMBL" id="BDIP01000576">
    <property type="protein sequence ID" value="GIQ82056.1"/>
    <property type="molecule type" value="Genomic_DNA"/>
</dbReference>
<dbReference type="InterPro" id="IPR036259">
    <property type="entry name" value="MFS_trans_sf"/>
</dbReference>
<feature type="region of interest" description="Disordered" evidence="1">
    <location>
        <begin position="206"/>
        <end position="238"/>
    </location>
</feature>
<keyword evidence="2" id="KW-0472">Membrane</keyword>
<protein>
    <submittedName>
        <fullName evidence="3">Uncharacterized protein</fullName>
    </submittedName>
</protein>
<evidence type="ECO:0000256" key="2">
    <source>
        <dbReference type="SAM" id="Phobius"/>
    </source>
</evidence>
<feature type="transmembrane region" description="Helical" evidence="2">
    <location>
        <begin position="107"/>
        <end position="126"/>
    </location>
</feature>
<comment type="caution">
    <text evidence="3">The sequence shown here is derived from an EMBL/GenBank/DDBJ whole genome shotgun (WGS) entry which is preliminary data.</text>
</comment>
<gene>
    <name evidence="3" type="ORF">KIPB_003130</name>
</gene>
<feature type="transmembrane region" description="Helical" evidence="2">
    <location>
        <begin position="24"/>
        <end position="54"/>
    </location>
</feature>
<keyword evidence="2" id="KW-1133">Transmembrane helix</keyword>
<evidence type="ECO:0000313" key="3">
    <source>
        <dbReference type="EMBL" id="GIQ82056.1"/>
    </source>
</evidence>
<name>A0A9K3CSX3_9EUKA</name>
<dbReference type="SUPFAM" id="SSF103473">
    <property type="entry name" value="MFS general substrate transporter"/>
    <property type="match status" value="1"/>
</dbReference>
<evidence type="ECO:0000256" key="1">
    <source>
        <dbReference type="SAM" id="MobiDB-lite"/>
    </source>
</evidence>
<keyword evidence="4" id="KW-1185">Reference proteome</keyword>
<sequence length="238" mass="26341">MWKDSFTQAVFGKPLGKSDKASPFVVGLSAFMVPFVLFMIPISQFVPLLFAVAIGEDGRNPYSDDTSFTATMRTISAIFACVSLFCTAIACPFAGSVADMFGRKKVMFYGILAYLFFSFMQTLICWLEPGYGPMSVRFTSISIVLCLMVALLTAFNYYYESVIGMDSTPFQDMIASVVPSIFNLIEAVLWTMLFVRSHYFRSPLKAKNQGPDMSEAWLSDTQTEGGGGERKGRGWDGV</sequence>
<feature type="compositionally biased region" description="Basic and acidic residues" evidence="1">
    <location>
        <begin position="227"/>
        <end position="238"/>
    </location>
</feature>
<organism evidence="3 4">
    <name type="scientific">Kipferlia bialata</name>
    <dbReference type="NCBI Taxonomy" id="797122"/>
    <lineage>
        <taxon>Eukaryota</taxon>
        <taxon>Metamonada</taxon>
        <taxon>Carpediemonas-like organisms</taxon>
        <taxon>Kipferlia</taxon>
    </lineage>
</organism>
<keyword evidence="2" id="KW-0812">Transmembrane</keyword>
<reference evidence="3 4" key="1">
    <citation type="journal article" date="2018" name="PLoS ONE">
        <title>The draft genome of Kipferlia bialata reveals reductive genome evolution in fornicate parasites.</title>
        <authorList>
            <person name="Tanifuji G."/>
            <person name="Takabayashi S."/>
            <person name="Kume K."/>
            <person name="Takagi M."/>
            <person name="Nakayama T."/>
            <person name="Kamikawa R."/>
            <person name="Inagaki Y."/>
            <person name="Hashimoto T."/>
        </authorList>
    </citation>
    <scope>NUCLEOTIDE SEQUENCE [LARGE SCALE GENOMIC DNA]</scope>
    <source>
        <strain evidence="3">NY0173</strain>
    </source>
</reference>
<accession>A0A9K3CSX3</accession>
<evidence type="ECO:0000313" key="4">
    <source>
        <dbReference type="Proteomes" id="UP000265618"/>
    </source>
</evidence>